<sequence length="115" mass="12611">MSERALRRGRQRRYLEAEEADDPVLSVVNIVDVFLVIIAVLVIILLQNPLSALTQDEVVVVVNPGEDDMQILIKEGQTMTQYESSGAIGEGQGIRAGIAYRLADGNLIYVPEGDE</sequence>
<evidence type="ECO:0000313" key="3">
    <source>
        <dbReference type="Proteomes" id="UP000740754"/>
    </source>
</evidence>
<evidence type="ECO:0000313" key="2">
    <source>
        <dbReference type="EMBL" id="NKN34392.1"/>
    </source>
</evidence>
<proteinExistence type="predicted"/>
<organism evidence="2 3">
    <name type="scientific">Marichromatium bheemlicum</name>
    <dbReference type="NCBI Taxonomy" id="365339"/>
    <lineage>
        <taxon>Bacteria</taxon>
        <taxon>Pseudomonadati</taxon>
        <taxon>Pseudomonadota</taxon>
        <taxon>Gammaproteobacteria</taxon>
        <taxon>Chromatiales</taxon>
        <taxon>Chromatiaceae</taxon>
        <taxon>Marichromatium</taxon>
    </lineage>
</organism>
<keyword evidence="1" id="KW-0472">Membrane</keyword>
<name>A0ABX1IDZ9_9GAMM</name>
<dbReference type="Proteomes" id="UP000740754">
    <property type="component" value="Unassembled WGS sequence"/>
</dbReference>
<keyword evidence="3" id="KW-1185">Reference proteome</keyword>
<dbReference type="InterPro" id="IPR018676">
    <property type="entry name" value="DUF2149"/>
</dbReference>
<keyword evidence="1" id="KW-0812">Transmembrane</keyword>
<comment type="caution">
    <text evidence="2">The sequence shown here is derived from an EMBL/GenBank/DDBJ whole genome shotgun (WGS) entry which is preliminary data.</text>
</comment>
<gene>
    <name evidence="2" type="ORF">HF203_14305</name>
</gene>
<reference evidence="2 3" key="1">
    <citation type="submission" date="2020-04" db="EMBL/GenBank/DDBJ databases">
        <title>Draft Whole-Genome sequence of Marichromatium bheemlicum DSM 18632, type strain.</title>
        <authorList>
            <person name="Kyndt J.A."/>
            <person name="Meyer T.E."/>
        </authorList>
    </citation>
    <scope>NUCLEOTIDE SEQUENCE [LARGE SCALE GENOMIC DNA]</scope>
    <source>
        <strain evidence="2 3">DSM 18632</strain>
    </source>
</reference>
<protein>
    <submittedName>
        <fullName evidence="2">DUF2149 domain-containing protein</fullName>
    </submittedName>
</protein>
<feature type="transmembrane region" description="Helical" evidence="1">
    <location>
        <begin position="24"/>
        <end position="46"/>
    </location>
</feature>
<dbReference type="RefSeq" id="WP_168670779.1">
    <property type="nucleotide sequence ID" value="NZ_JAAXKX010000026.1"/>
</dbReference>
<accession>A0ABX1IDZ9</accession>
<dbReference type="Pfam" id="PF09919">
    <property type="entry name" value="DUF2149"/>
    <property type="match status" value="1"/>
</dbReference>
<dbReference type="EMBL" id="JAAXKX010000026">
    <property type="protein sequence ID" value="NKN34392.1"/>
    <property type="molecule type" value="Genomic_DNA"/>
</dbReference>
<evidence type="ECO:0000256" key="1">
    <source>
        <dbReference type="SAM" id="Phobius"/>
    </source>
</evidence>
<keyword evidence="1" id="KW-1133">Transmembrane helix</keyword>